<feature type="compositionally biased region" description="Basic residues" evidence="11">
    <location>
        <begin position="95"/>
        <end position="106"/>
    </location>
</feature>
<feature type="domain" description="Phosphorylated adapter RNA export protein RNA-binding" evidence="12">
    <location>
        <begin position="118"/>
        <end position="196"/>
    </location>
</feature>
<evidence type="ECO:0000256" key="6">
    <source>
        <dbReference type="ARBA" id="ARBA00022490"/>
    </source>
</evidence>
<dbReference type="GO" id="GO:0005634">
    <property type="term" value="C:nucleus"/>
    <property type="evidence" value="ECO:0007669"/>
    <property type="project" value="UniProtKB-SubCell"/>
</dbReference>
<keyword evidence="8" id="KW-0653">Protein transport</keyword>
<sequence>GLTLSLPVQNSFQAFFLFSEEMDRESALEAIYEDDLLDNENFMSDVEMADASEDAPSEDGELKQQKQGFSGLPNSPENDLEKIINNSKHGTQSKCYRKKKRKKKRKNDNSIGNVNRFVINTCRQLREPKSYLIWEAIRKLGVLAVKQFVAEVFTIENRGGQMTADGKRRRTPGGILWNILKSREPEAYKEIMLKGKEFEKQLIKENSKYRANEFGGQPNSKRIRIDSVDSGGNDGNQTTESTFRNFSQPFREEKPEINLQENSWQGPLVKAWVDGIKKNNAVLENGCKIDNVQGKMLSEKVKLPVKDRIRIPVGYDDLFVEDTTDIEVKREENGHVQDAI</sequence>
<evidence type="ECO:0000256" key="1">
    <source>
        <dbReference type="ARBA" id="ARBA00004123"/>
    </source>
</evidence>
<dbReference type="InterPro" id="IPR038092">
    <property type="entry name" value="PHAX_RNA-binding_sf"/>
</dbReference>
<evidence type="ECO:0000256" key="5">
    <source>
        <dbReference type="ARBA" id="ARBA00022448"/>
    </source>
</evidence>
<evidence type="ECO:0000256" key="7">
    <source>
        <dbReference type="ARBA" id="ARBA00022884"/>
    </source>
</evidence>
<keyword evidence="9" id="KW-0539">Nucleus</keyword>
<keyword evidence="14" id="KW-1185">Reference proteome</keyword>
<dbReference type="OMA" id="KREENGH"/>
<dbReference type="GO" id="GO:0006408">
    <property type="term" value="P:snRNA export from nucleus"/>
    <property type="evidence" value="ECO:0007669"/>
    <property type="project" value="InterPro"/>
</dbReference>
<evidence type="ECO:0000256" key="10">
    <source>
        <dbReference type="ARBA" id="ARBA00030834"/>
    </source>
</evidence>
<protein>
    <recommendedName>
        <fullName evidence="4">Phosphorylated adapter RNA export protein</fullName>
    </recommendedName>
    <alternativeName>
        <fullName evidence="10">RNA U small nuclear RNA export adapter protein</fullName>
    </alternativeName>
</protein>
<comment type="subcellular location">
    <subcellularLocation>
        <location evidence="2">Cytoplasm</location>
    </subcellularLocation>
    <subcellularLocation>
        <location evidence="1">Nucleus</location>
    </subcellularLocation>
</comment>
<keyword evidence="6" id="KW-0963">Cytoplasm</keyword>
<dbReference type="GO" id="GO:0003723">
    <property type="term" value="F:RNA binding"/>
    <property type="evidence" value="ECO:0007669"/>
    <property type="project" value="UniProtKB-KW"/>
</dbReference>
<dbReference type="Pfam" id="PF10258">
    <property type="entry name" value="PHAX_RNA-bd"/>
    <property type="match status" value="1"/>
</dbReference>
<feature type="region of interest" description="Disordered" evidence="11">
    <location>
        <begin position="211"/>
        <end position="248"/>
    </location>
</feature>
<proteinExistence type="inferred from homology"/>
<dbReference type="InterPro" id="IPR019385">
    <property type="entry name" value="PHAX_RNA-binding_domain"/>
</dbReference>
<gene>
    <name evidence="13" type="ORF">KI387_014857</name>
</gene>
<evidence type="ECO:0000256" key="8">
    <source>
        <dbReference type="ARBA" id="ARBA00022927"/>
    </source>
</evidence>
<evidence type="ECO:0000259" key="12">
    <source>
        <dbReference type="Pfam" id="PF10258"/>
    </source>
</evidence>
<evidence type="ECO:0000313" key="13">
    <source>
        <dbReference type="EMBL" id="KAH9303274.1"/>
    </source>
</evidence>
<dbReference type="PANTHER" id="PTHR13135:SF0">
    <property type="entry name" value="PHOSPHORYLATED ADAPTER RNA EXPORT PROTEIN"/>
    <property type="match status" value="1"/>
</dbReference>
<dbReference type="GO" id="GO:0005737">
    <property type="term" value="C:cytoplasm"/>
    <property type="evidence" value="ECO:0007669"/>
    <property type="project" value="UniProtKB-SubCell"/>
</dbReference>
<dbReference type="InterPro" id="IPR039047">
    <property type="entry name" value="PHAX"/>
</dbReference>
<feature type="compositionally biased region" description="Polar residues" evidence="11">
    <location>
        <begin position="235"/>
        <end position="248"/>
    </location>
</feature>
<feature type="compositionally biased region" description="Polar residues" evidence="11">
    <location>
        <begin position="65"/>
        <end position="77"/>
    </location>
</feature>
<dbReference type="Proteomes" id="UP000824469">
    <property type="component" value="Unassembled WGS sequence"/>
</dbReference>
<dbReference type="EMBL" id="JAHRHJ020000009">
    <property type="protein sequence ID" value="KAH9303274.1"/>
    <property type="molecule type" value="Genomic_DNA"/>
</dbReference>
<accession>A0AA38CW00</accession>
<dbReference type="GO" id="GO:0015031">
    <property type="term" value="P:protein transport"/>
    <property type="evidence" value="ECO:0007669"/>
    <property type="project" value="UniProtKB-KW"/>
</dbReference>
<feature type="non-terminal residue" evidence="13">
    <location>
        <position position="1"/>
    </location>
</feature>
<comment type="similarity">
    <text evidence="3">Belongs to the PHAX family.</text>
</comment>
<evidence type="ECO:0000256" key="11">
    <source>
        <dbReference type="SAM" id="MobiDB-lite"/>
    </source>
</evidence>
<dbReference type="Gene3D" id="1.10.10.1440">
    <property type="entry name" value="PHAX RNA-binding domain"/>
    <property type="match status" value="1"/>
</dbReference>
<evidence type="ECO:0000256" key="4">
    <source>
        <dbReference type="ARBA" id="ARBA00016856"/>
    </source>
</evidence>
<keyword evidence="7" id="KW-0694">RNA-binding</keyword>
<evidence type="ECO:0000256" key="2">
    <source>
        <dbReference type="ARBA" id="ARBA00004496"/>
    </source>
</evidence>
<dbReference type="PANTHER" id="PTHR13135">
    <property type="entry name" value="CYTOSOLIC RESINIFERATOXIN BINDING PROTEIN RBP-26"/>
    <property type="match status" value="1"/>
</dbReference>
<feature type="compositionally biased region" description="Polar residues" evidence="11">
    <location>
        <begin position="84"/>
        <end position="94"/>
    </location>
</feature>
<evidence type="ECO:0000256" key="9">
    <source>
        <dbReference type="ARBA" id="ARBA00023242"/>
    </source>
</evidence>
<name>A0AA38CW00_TAXCH</name>
<evidence type="ECO:0000313" key="14">
    <source>
        <dbReference type="Proteomes" id="UP000824469"/>
    </source>
</evidence>
<comment type="caution">
    <text evidence="13">The sequence shown here is derived from an EMBL/GenBank/DDBJ whole genome shotgun (WGS) entry which is preliminary data.</text>
</comment>
<feature type="compositionally biased region" description="Acidic residues" evidence="11">
    <location>
        <begin position="50"/>
        <end position="59"/>
    </location>
</feature>
<organism evidence="13 14">
    <name type="scientific">Taxus chinensis</name>
    <name type="common">Chinese yew</name>
    <name type="synonym">Taxus wallichiana var. chinensis</name>
    <dbReference type="NCBI Taxonomy" id="29808"/>
    <lineage>
        <taxon>Eukaryota</taxon>
        <taxon>Viridiplantae</taxon>
        <taxon>Streptophyta</taxon>
        <taxon>Embryophyta</taxon>
        <taxon>Tracheophyta</taxon>
        <taxon>Spermatophyta</taxon>
        <taxon>Pinopsida</taxon>
        <taxon>Pinidae</taxon>
        <taxon>Conifers II</taxon>
        <taxon>Cupressales</taxon>
        <taxon>Taxaceae</taxon>
        <taxon>Taxus</taxon>
    </lineage>
</organism>
<keyword evidence="5" id="KW-0813">Transport</keyword>
<dbReference type="AlphaFoldDB" id="A0AA38CW00"/>
<reference evidence="13 14" key="1">
    <citation type="journal article" date="2021" name="Nat. Plants">
        <title>The Taxus genome provides insights into paclitaxel biosynthesis.</title>
        <authorList>
            <person name="Xiong X."/>
            <person name="Gou J."/>
            <person name="Liao Q."/>
            <person name="Li Y."/>
            <person name="Zhou Q."/>
            <person name="Bi G."/>
            <person name="Li C."/>
            <person name="Du R."/>
            <person name="Wang X."/>
            <person name="Sun T."/>
            <person name="Guo L."/>
            <person name="Liang H."/>
            <person name="Lu P."/>
            <person name="Wu Y."/>
            <person name="Zhang Z."/>
            <person name="Ro D.K."/>
            <person name="Shang Y."/>
            <person name="Huang S."/>
            <person name="Yan J."/>
        </authorList>
    </citation>
    <scope>NUCLEOTIDE SEQUENCE [LARGE SCALE GENOMIC DNA]</scope>
    <source>
        <strain evidence="13">Ta-2019</strain>
    </source>
</reference>
<evidence type="ECO:0000256" key="3">
    <source>
        <dbReference type="ARBA" id="ARBA00006094"/>
    </source>
</evidence>
<feature type="region of interest" description="Disordered" evidence="11">
    <location>
        <begin position="50"/>
        <end position="108"/>
    </location>
</feature>